<evidence type="ECO:0000313" key="3">
    <source>
        <dbReference type="Proteomes" id="UP000829069"/>
    </source>
</evidence>
<gene>
    <name evidence="2" type="ORF">MNQ99_10360</name>
</gene>
<evidence type="ECO:0000313" key="2">
    <source>
        <dbReference type="EMBL" id="UNK44409.1"/>
    </source>
</evidence>
<dbReference type="Proteomes" id="UP000829069">
    <property type="component" value="Chromosome"/>
</dbReference>
<dbReference type="EMBL" id="CP093326">
    <property type="protein sequence ID" value="UNK44409.1"/>
    <property type="molecule type" value="Genomic_DNA"/>
</dbReference>
<sequence>MTLTAGGRSAQPSPDVPNAPDCQHCGTDQYLIVEEFTPLRLLPDGRRVPANASYSCSRCGSFSGHEVPDSWTPVGWFWYA</sequence>
<reference evidence="2 3" key="1">
    <citation type="submission" date="2022-03" db="EMBL/GenBank/DDBJ databases">
        <title>Isotopic signatures of nitrous oxide derived from detoxification processes.</title>
        <authorList>
            <person name="Behrendt U."/>
            <person name="Buchen C."/>
            <person name="Well R."/>
            <person name="Ulrich A."/>
            <person name="Rohe L."/>
            <person name="Kolb S."/>
            <person name="Schloter M."/>
            <person name="Horn M.A."/>
            <person name="Augustin J."/>
        </authorList>
    </citation>
    <scope>NUCLEOTIDE SEQUENCE [LARGE SCALE GENOMIC DNA]</scope>
    <source>
        <strain evidence="2 3">S4-C24</strain>
    </source>
</reference>
<proteinExistence type="predicted"/>
<evidence type="ECO:0000256" key="1">
    <source>
        <dbReference type="SAM" id="MobiDB-lite"/>
    </source>
</evidence>
<organism evidence="2 3">
    <name type="scientific">Arthrobacter sulfonylureivorans</name>
    <dbReference type="NCBI Taxonomy" id="2486855"/>
    <lineage>
        <taxon>Bacteria</taxon>
        <taxon>Bacillati</taxon>
        <taxon>Actinomycetota</taxon>
        <taxon>Actinomycetes</taxon>
        <taxon>Micrococcales</taxon>
        <taxon>Micrococcaceae</taxon>
        <taxon>Arthrobacter</taxon>
    </lineage>
</organism>
<accession>A0ABY3W2W3</accession>
<protein>
    <submittedName>
        <fullName evidence="2">Uncharacterized protein</fullName>
    </submittedName>
</protein>
<name>A0ABY3W2W3_9MICC</name>
<dbReference type="RefSeq" id="WP_127512600.1">
    <property type="nucleotide sequence ID" value="NZ_CP093326.1"/>
</dbReference>
<keyword evidence="3" id="KW-1185">Reference proteome</keyword>
<feature type="region of interest" description="Disordered" evidence="1">
    <location>
        <begin position="1"/>
        <end position="22"/>
    </location>
</feature>